<dbReference type="GeneID" id="91084579"/>
<keyword evidence="2" id="KW-0812">Transmembrane</keyword>
<gene>
    <name evidence="3" type="ORF">L203_100363</name>
</gene>
<accession>A0AAJ8JMW5</accession>
<name>A0AAJ8JMW5_9TREE</name>
<sequence>MNKQAISRPSSPLTHSSYEPPPMREYSAAQLHLAALLMFVISTLSVCLGISYVYCPVGLWWLHSLCTDEHYKYLLPLLVPVTVWFAIANWVGWEFFRFS</sequence>
<dbReference type="EMBL" id="CP143784">
    <property type="protein sequence ID" value="WVN85218.1"/>
    <property type="molecule type" value="Genomic_DNA"/>
</dbReference>
<feature type="transmembrane region" description="Helical" evidence="2">
    <location>
        <begin position="74"/>
        <end position="96"/>
    </location>
</feature>
<feature type="region of interest" description="Disordered" evidence="1">
    <location>
        <begin position="1"/>
        <end position="21"/>
    </location>
</feature>
<reference evidence="3" key="3">
    <citation type="submission" date="2024-01" db="EMBL/GenBank/DDBJ databases">
        <authorList>
            <person name="Coelho M.A."/>
            <person name="David-Palma M."/>
            <person name="Shea T."/>
            <person name="Sun S."/>
            <person name="Cuomo C.A."/>
            <person name="Heitman J."/>
        </authorList>
    </citation>
    <scope>NUCLEOTIDE SEQUENCE</scope>
    <source>
        <strain evidence="3">CBS 7841</strain>
    </source>
</reference>
<keyword evidence="4" id="KW-1185">Reference proteome</keyword>
<proteinExistence type="predicted"/>
<reference evidence="3" key="2">
    <citation type="journal article" date="2022" name="Elife">
        <title>Obligate sexual reproduction of a homothallic fungus closely related to the Cryptococcus pathogenic species complex.</title>
        <authorList>
            <person name="Passer A.R."/>
            <person name="Clancey S.A."/>
            <person name="Shea T."/>
            <person name="David-Palma M."/>
            <person name="Averette A.F."/>
            <person name="Boekhout T."/>
            <person name="Porcel B.M."/>
            <person name="Nowrousian M."/>
            <person name="Cuomo C.A."/>
            <person name="Sun S."/>
            <person name="Heitman J."/>
            <person name="Coelho M.A."/>
        </authorList>
    </citation>
    <scope>NUCLEOTIDE SEQUENCE</scope>
    <source>
        <strain evidence="3">CBS 7841</strain>
    </source>
</reference>
<feature type="compositionally biased region" description="Polar residues" evidence="1">
    <location>
        <begin position="1"/>
        <end position="17"/>
    </location>
</feature>
<reference evidence="3" key="1">
    <citation type="submission" date="2016-06" db="EMBL/GenBank/DDBJ databases">
        <authorList>
            <person name="Cuomo C."/>
            <person name="Litvintseva A."/>
            <person name="Heitman J."/>
            <person name="Chen Y."/>
            <person name="Sun S."/>
            <person name="Springer D."/>
            <person name="Dromer F."/>
            <person name="Young S."/>
            <person name="Zeng Q."/>
            <person name="Chapman S."/>
            <person name="Gujja S."/>
            <person name="Saif S."/>
            <person name="Birren B."/>
        </authorList>
    </citation>
    <scope>NUCLEOTIDE SEQUENCE</scope>
    <source>
        <strain evidence="3">CBS 7841</strain>
    </source>
</reference>
<dbReference type="Pfam" id="PF15159">
    <property type="entry name" value="PIG-Y"/>
    <property type="match status" value="1"/>
</dbReference>
<dbReference type="InterPro" id="IPR029164">
    <property type="entry name" value="PIG-Y"/>
</dbReference>
<evidence type="ECO:0008006" key="5">
    <source>
        <dbReference type="Google" id="ProtNLM"/>
    </source>
</evidence>
<dbReference type="RefSeq" id="XP_066065919.1">
    <property type="nucleotide sequence ID" value="XM_066209822.1"/>
</dbReference>
<dbReference type="AlphaFoldDB" id="A0AAJ8JMW5"/>
<dbReference type="Proteomes" id="UP000094043">
    <property type="component" value="Chromosome 1"/>
</dbReference>
<evidence type="ECO:0000313" key="4">
    <source>
        <dbReference type="Proteomes" id="UP000094043"/>
    </source>
</evidence>
<organism evidence="3 4">
    <name type="scientific">Cryptococcus depauperatus CBS 7841</name>
    <dbReference type="NCBI Taxonomy" id="1295531"/>
    <lineage>
        <taxon>Eukaryota</taxon>
        <taxon>Fungi</taxon>
        <taxon>Dikarya</taxon>
        <taxon>Basidiomycota</taxon>
        <taxon>Agaricomycotina</taxon>
        <taxon>Tremellomycetes</taxon>
        <taxon>Tremellales</taxon>
        <taxon>Cryptococcaceae</taxon>
        <taxon>Cryptococcus</taxon>
    </lineage>
</organism>
<evidence type="ECO:0000313" key="3">
    <source>
        <dbReference type="EMBL" id="WVN85218.1"/>
    </source>
</evidence>
<keyword evidence="2" id="KW-1133">Transmembrane helix</keyword>
<dbReference type="KEGG" id="cdep:91084579"/>
<feature type="transmembrane region" description="Helical" evidence="2">
    <location>
        <begin position="33"/>
        <end position="54"/>
    </location>
</feature>
<keyword evidence="2" id="KW-0472">Membrane</keyword>
<evidence type="ECO:0000256" key="2">
    <source>
        <dbReference type="SAM" id="Phobius"/>
    </source>
</evidence>
<evidence type="ECO:0000256" key="1">
    <source>
        <dbReference type="SAM" id="MobiDB-lite"/>
    </source>
</evidence>
<protein>
    <recommendedName>
        <fullName evidence="5">Transmembrane protein</fullName>
    </recommendedName>
</protein>